<protein>
    <recommendedName>
        <fullName evidence="4">Methyltransferase</fullName>
        <ecNumber evidence="4">2.1.1.-</ecNumber>
    </recommendedName>
</protein>
<dbReference type="InterPro" id="IPR029063">
    <property type="entry name" value="SAM-dependent_MTases_sf"/>
</dbReference>
<keyword evidence="2 7" id="KW-0489">Methyltransferase</keyword>
<dbReference type="GO" id="GO:0005737">
    <property type="term" value="C:cytoplasm"/>
    <property type="evidence" value="ECO:0007669"/>
    <property type="project" value="TreeGrafter"/>
</dbReference>
<dbReference type="AlphaFoldDB" id="A0A7X2LSP2"/>
<evidence type="ECO:0000256" key="3">
    <source>
        <dbReference type="ARBA" id="ARBA00022679"/>
    </source>
</evidence>
<dbReference type="PANTHER" id="PTHR13370">
    <property type="entry name" value="RNA METHYLASE-RELATED"/>
    <property type="match status" value="1"/>
</dbReference>
<dbReference type="PANTHER" id="PTHR13370:SF3">
    <property type="entry name" value="TRNA (GUANINE(10)-N2)-METHYLTRANSFERASE HOMOLOG"/>
    <property type="match status" value="1"/>
</dbReference>
<dbReference type="InterPro" id="IPR002052">
    <property type="entry name" value="DNA_methylase_N6_adenine_CS"/>
</dbReference>
<evidence type="ECO:0000313" key="8">
    <source>
        <dbReference type="Proteomes" id="UP000446768"/>
    </source>
</evidence>
<dbReference type="GO" id="GO:0009007">
    <property type="term" value="F:site-specific DNA-methyltransferase (adenine-specific) activity"/>
    <property type="evidence" value="ECO:0007669"/>
    <property type="project" value="TreeGrafter"/>
</dbReference>
<dbReference type="PROSITE" id="PS00092">
    <property type="entry name" value="N6_MTASE"/>
    <property type="match status" value="1"/>
</dbReference>
<dbReference type="Proteomes" id="UP000446768">
    <property type="component" value="Unassembled WGS sequence"/>
</dbReference>
<dbReference type="InterPro" id="IPR002941">
    <property type="entry name" value="DNA_methylase_N4/N6"/>
</dbReference>
<dbReference type="EC" id="2.1.1.-" evidence="4"/>
<evidence type="ECO:0000313" key="7">
    <source>
        <dbReference type="EMBL" id="MRV70979.1"/>
    </source>
</evidence>
<keyword evidence="3 7" id="KW-0808">Transferase</keyword>
<dbReference type="EMBL" id="WKJJ01000002">
    <property type="protein sequence ID" value="MRV70979.1"/>
    <property type="molecule type" value="Genomic_DNA"/>
</dbReference>
<dbReference type="PRINTS" id="PR00508">
    <property type="entry name" value="S21N4MTFRASE"/>
</dbReference>
<evidence type="ECO:0000256" key="4">
    <source>
        <dbReference type="RuleBase" id="RU362026"/>
    </source>
</evidence>
<evidence type="ECO:0000256" key="2">
    <source>
        <dbReference type="ARBA" id="ARBA00022603"/>
    </source>
</evidence>
<sequence length="341" mass="37806">MEMRATMAEQSDSPWLDQVFCEDALAGLARIPDGSVDLILTDPPYNLGKDYGNASDQQTVEEYLCWTERWIDAVLPKLKPTGSLYIFLTWRYSPEIFVMLKKRMTMMNEIIWDRRVPSMGGSVRSFSSVHDTVGFFVARKDYYFDLDAVRIPYDAETKKARSRSIFIGAKWLEVGYNPKDVWSVSRLHREHSERVDHPTQKPLEIIERMVKASCPPGGVVLDLFMGSGTTALAARRCGRHFVGFELNPDYCAIIEARLAEEDAAAALAAALPVADANGKPARARTAKAAKAVKTVKTAKTTKTAKAVKATKPAPAAKAAKTVKTAVPKRSRVPKPPEEISI</sequence>
<dbReference type="InterPro" id="IPR001091">
    <property type="entry name" value="RM_Methyltransferase"/>
</dbReference>
<feature type="region of interest" description="Disordered" evidence="5">
    <location>
        <begin position="318"/>
        <end position="341"/>
    </location>
</feature>
<dbReference type="Pfam" id="PF01555">
    <property type="entry name" value="N6_N4_Mtase"/>
    <property type="match status" value="1"/>
</dbReference>
<comment type="similarity">
    <text evidence="1 4">Belongs to the N(4)/N(6)-methyltransferase family.</text>
</comment>
<proteinExistence type="inferred from homology"/>
<gene>
    <name evidence="7" type="ORF">GJ700_04495</name>
</gene>
<keyword evidence="8" id="KW-1185">Reference proteome</keyword>
<comment type="caution">
    <text evidence="7">The sequence shown here is derived from an EMBL/GenBank/DDBJ whole genome shotgun (WGS) entry which is preliminary data.</text>
</comment>
<dbReference type="GO" id="GO:0008170">
    <property type="term" value="F:N-methyltransferase activity"/>
    <property type="evidence" value="ECO:0007669"/>
    <property type="project" value="InterPro"/>
</dbReference>
<feature type="domain" description="DNA methylase N-4/N-6" evidence="6">
    <location>
        <begin position="36"/>
        <end position="255"/>
    </location>
</feature>
<reference evidence="7 8" key="1">
    <citation type="submission" date="2019-11" db="EMBL/GenBank/DDBJ databases">
        <title>Novel species isolated from a subtropical stream in China.</title>
        <authorList>
            <person name="Lu H."/>
        </authorList>
    </citation>
    <scope>NUCLEOTIDE SEQUENCE [LARGE SCALE GENOMIC DNA]</scope>
    <source>
        <strain evidence="7 8">FT92W</strain>
    </source>
</reference>
<name>A0A7X2LSP2_9BURK</name>
<dbReference type="GO" id="GO:0032259">
    <property type="term" value="P:methylation"/>
    <property type="evidence" value="ECO:0007669"/>
    <property type="project" value="UniProtKB-KW"/>
</dbReference>
<dbReference type="SUPFAM" id="SSF53335">
    <property type="entry name" value="S-adenosyl-L-methionine-dependent methyltransferases"/>
    <property type="match status" value="1"/>
</dbReference>
<organism evidence="7 8">
    <name type="scientific">Pseudoduganella rivuli</name>
    <dbReference type="NCBI Taxonomy" id="2666085"/>
    <lineage>
        <taxon>Bacteria</taxon>
        <taxon>Pseudomonadati</taxon>
        <taxon>Pseudomonadota</taxon>
        <taxon>Betaproteobacteria</taxon>
        <taxon>Burkholderiales</taxon>
        <taxon>Oxalobacteraceae</taxon>
        <taxon>Telluria group</taxon>
        <taxon>Pseudoduganella</taxon>
    </lineage>
</organism>
<evidence type="ECO:0000256" key="1">
    <source>
        <dbReference type="ARBA" id="ARBA00006594"/>
    </source>
</evidence>
<accession>A0A7X2LSP2</accession>
<dbReference type="GO" id="GO:0003677">
    <property type="term" value="F:DNA binding"/>
    <property type="evidence" value="ECO:0007669"/>
    <property type="project" value="InterPro"/>
</dbReference>
<evidence type="ECO:0000256" key="5">
    <source>
        <dbReference type="SAM" id="MobiDB-lite"/>
    </source>
</evidence>
<dbReference type="Gene3D" id="3.40.50.150">
    <property type="entry name" value="Vaccinia Virus protein VP39"/>
    <property type="match status" value="1"/>
</dbReference>
<evidence type="ECO:0000259" key="6">
    <source>
        <dbReference type="Pfam" id="PF01555"/>
    </source>
</evidence>